<organism evidence="2 3">
    <name type="scientific">Salmo trutta</name>
    <name type="common">Brown trout</name>
    <dbReference type="NCBI Taxonomy" id="8032"/>
    <lineage>
        <taxon>Eukaryota</taxon>
        <taxon>Metazoa</taxon>
        <taxon>Chordata</taxon>
        <taxon>Craniata</taxon>
        <taxon>Vertebrata</taxon>
        <taxon>Euteleostomi</taxon>
        <taxon>Actinopterygii</taxon>
        <taxon>Neopterygii</taxon>
        <taxon>Teleostei</taxon>
        <taxon>Protacanthopterygii</taxon>
        <taxon>Salmoniformes</taxon>
        <taxon>Salmonidae</taxon>
        <taxon>Salmoninae</taxon>
        <taxon>Salmo</taxon>
    </lineage>
</organism>
<dbReference type="GO" id="GO:0005654">
    <property type="term" value="C:nucleoplasm"/>
    <property type="evidence" value="ECO:0007669"/>
    <property type="project" value="TreeGrafter"/>
</dbReference>
<protein>
    <submittedName>
        <fullName evidence="2">RNA binding motif protein 48</fullName>
    </submittedName>
</protein>
<proteinExistence type="predicted"/>
<gene>
    <name evidence="2" type="primary">RBM48</name>
</gene>
<dbReference type="PANTHER" id="PTHR20957:SF0">
    <property type="entry name" value="RNA-BINDING PROTEIN 48"/>
    <property type="match status" value="1"/>
</dbReference>
<dbReference type="Proteomes" id="UP000472277">
    <property type="component" value="Chromosome 34"/>
</dbReference>
<dbReference type="OMA" id="CYAPEFV"/>
<evidence type="ECO:0000313" key="2">
    <source>
        <dbReference type="Ensembl" id="ENSSTUP00000093414.1"/>
    </source>
</evidence>
<dbReference type="AlphaFoldDB" id="A0A674DCW9"/>
<evidence type="ECO:0000256" key="1">
    <source>
        <dbReference type="SAM" id="MobiDB-lite"/>
    </source>
</evidence>
<name>A0A674DCW9_SALTR</name>
<accession>A0A674DCW9</accession>
<sequence>MAAPINSSSLSTPEVYKHHEQHNMCPSQPNYRKGRRPKEVKVYTINLESRYLMLSALYRFGLDEYPAEEFRGLPHQVAETHQAAKRYMDERVSLEVYYMCYAPEYETVEDTRLKLQDRRRYVNSTAQNKGTDAVLVEYYQNYICHSQHKHDYYDEKAPNVSGTPSSSRGNRGMVKRLSKNPPPAVPSRFIPRTTHLENRKRKMVETSKDFLPKMDMADESLNTTANMVRNTLKTVYSWSFYI</sequence>
<reference evidence="2" key="1">
    <citation type="submission" date="2025-08" db="UniProtKB">
        <authorList>
            <consortium name="Ensembl"/>
        </authorList>
    </citation>
    <scope>IDENTIFICATION</scope>
</reference>
<reference evidence="2" key="2">
    <citation type="submission" date="2025-09" db="UniProtKB">
        <authorList>
            <consortium name="Ensembl"/>
        </authorList>
    </citation>
    <scope>IDENTIFICATION</scope>
</reference>
<feature type="compositionally biased region" description="Polar residues" evidence="1">
    <location>
        <begin position="1"/>
        <end position="12"/>
    </location>
</feature>
<dbReference type="PANTHER" id="PTHR20957">
    <property type="entry name" value="RNA-BINDING PROTEIN 48"/>
    <property type="match status" value="1"/>
</dbReference>
<keyword evidence="3" id="KW-1185">Reference proteome</keyword>
<dbReference type="GeneTree" id="ENSGT00390000004541"/>
<dbReference type="InParanoid" id="A0A674DCW9"/>
<evidence type="ECO:0000313" key="3">
    <source>
        <dbReference type="Proteomes" id="UP000472277"/>
    </source>
</evidence>
<feature type="region of interest" description="Disordered" evidence="1">
    <location>
        <begin position="1"/>
        <end position="33"/>
    </location>
</feature>
<feature type="compositionally biased region" description="Polar residues" evidence="1">
    <location>
        <begin position="160"/>
        <end position="169"/>
    </location>
</feature>
<feature type="region of interest" description="Disordered" evidence="1">
    <location>
        <begin position="154"/>
        <end position="189"/>
    </location>
</feature>
<dbReference type="Ensembl" id="ENSSTUT00000099796.1">
    <property type="protein sequence ID" value="ENSSTUP00000093414.1"/>
    <property type="gene ID" value="ENSSTUG00000041427.1"/>
</dbReference>
<dbReference type="InterPro" id="IPR039599">
    <property type="entry name" value="RBM48"/>
</dbReference>